<keyword evidence="1 2" id="KW-0732">Signal</keyword>
<dbReference type="PANTHER" id="PTHR31836:SF25">
    <property type="entry name" value="RLPA-LIKE PROTEIN DOUBLE-PSI BETA-BARREL DOMAIN-CONTAINING PROTEIN"/>
    <property type="match status" value="1"/>
</dbReference>
<name>A0A9P5JZ52_9AGAM</name>
<reference evidence="3" key="1">
    <citation type="submission" date="2019-10" db="EMBL/GenBank/DDBJ databases">
        <authorList>
            <consortium name="DOE Joint Genome Institute"/>
            <person name="Kuo A."/>
            <person name="Miyauchi S."/>
            <person name="Kiss E."/>
            <person name="Drula E."/>
            <person name="Kohler A."/>
            <person name="Sanchez-Garcia M."/>
            <person name="Andreopoulos B."/>
            <person name="Barry K.W."/>
            <person name="Bonito G."/>
            <person name="Buee M."/>
            <person name="Carver A."/>
            <person name="Chen C."/>
            <person name="Cichocki N."/>
            <person name="Clum A."/>
            <person name="Culley D."/>
            <person name="Crous P.W."/>
            <person name="Fauchery L."/>
            <person name="Girlanda M."/>
            <person name="Hayes R."/>
            <person name="Keri Z."/>
            <person name="LaButti K."/>
            <person name="Lipzen A."/>
            <person name="Lombard V."/>
            <person name="Magnuson J."/>
            <person name="Maillard F."/>
            <person name="Morin E."/>
            <person name="Murat C."/>
            <person name="Nolan M."/>
            <person name="Ohm R."/>
            <person name="Pangilinan J."/>
            <person name="Pereira M."/>
            <person name="Perotto S."/>
            <person name="Peter M."/>
            <person name="Riley R."/>
            <person name="Sitrit Y."/>
            <person name="Stielow B."/>
            <person name="Szollosi G."/>
            <person name="Zifcakova L."/>
            <person name="Stursova M."/>
            <person name="Spatafora J.W."/>
            <person name="Tedersoo L."/>
            <person name="Vaario L.-M."/>
            <person name="Yamada A."/>
            <person name="Yan M."/>
            <person name="Wang P."/>
            <person name="Xu J."/>
            <person name="Bruns T."/>
            <person name="Baldrian P."/>
            <person name="Vilgalys R."/>
            <person name="Henrissat B."/>
            <person name="Grigoriev I.V."/>
            <person name="Hibbett D."/>
            <person name="Nagy L.G."/>
            <person name="Martin F.M."/>
        </authorList>
    </citation>
    <scope>NUCLEOTIDE SEQUENCE</scope>
    <source>
        <strain evidence="3">Prilba</strain>
    </source>
</reference>
<gene>
    <name evidence="3" type="ORF">DFH94DRAFT_856392</name>
</gene>
<protein>
    <submittedName>
        <fullName evidence="3">Uncharacterized protein</fullName>
    </submittedName>
</protein>
<keyword evidence="4" id="KW-1185">Reference proteome</keyword>
<dbReference type="InterPro" id="IPR051477">
    <property type="entry name" value="Expansin_CellWall"/>
</dbReference>
<dbReference type="EMBL" id="WHVB01000024">
    <property type="protein sequence ID" value="KAF8470907.1"/>
    <property type="molecule type" value="Genomic_DNA"/>
</dbReference>
<evidence type="ECO:0000256" key="2">
    <source>
        <dbReference type="SAM" id="SignalP"/>
    </source>
</evidence>
<evidence type="ECO:0000313" key="4">
    <source>
        <dbReference type="Proteomes" id="UP000759537"/>
    </source>
</evidence>
<dbReference type="PANTHER" id="PTHR31836">
    <property type="match status" value="1"/>
</dbReference>
<sequence length="161" mass="17662">MYKLTLVLLFALFSLIFAIPEQVVPVKIDELEKRYSEHYLGGAILYFPSEILTGACGENNTDDQFVVAIPSTIWDNGAQCGKVHGLLIPNMTLLDVSLQPVAILGGFDISWVYATVVDQCSGDRCNATSLAMSPALWKSFANISQAADDSQMTELEVLWNI</sequence>
<evidence type="ECO:0000313" key="3">
    <source>
        <dbReference type="EMBL" id="KAF8470907.1"/>
    </source>
</evidence>
<dbReference type="Proteomes" id="UP000759537">
    <property type="component" value="Unassembled WGS sequence"/>
</dbReference>
<reference evidence="3" key="2">
    <citation type="journal article" date="2020" name="Nat. Commun.">
        <title>Large-scale genome sequencing of mycorrhizal fungi provides insights into the early evolution of symbiotic traits.</title>
        <authorList>
            <person name="Miyauchi S."/>
            <person name="Kiss E."/>
            <person name="Kuo A."/>
            <person name="Drula E."/>
            <person name="Kohler A."/>
            <person name="Sanchez-Garcia M."/>
            <person name="Morin E."/>
            <person name="Andreopoulos B."/>
            <person name="Barry K.W."/>
            <person name="Bonito G."/>
            <person name="Buee M."/>
            <person name="Carver A."/>
            <person name="Chen C."/>
            <person name="Cichocki N."/>
            <person name="Clum A."/>
            <person name="Culley D."/>
            <person name="Crous P.W."/>
            <person name="Fauchery L."/>
            <person name="Girlanda M."/>
            <person name="Hayes R.D."/>
            <person name="Keri Z."/>
            <person name="LaButti K."/>
            <person name="Lipzen A."/>
            <person name="Lombard V."/>
            <person name="Magnuson J."/>
            <person name="Maillard F."/>
            <person name="Murat C."/>
            <person name="Nolan M."/>
            <person name="Ohm R.A."/>
            <person name="Pangilinan J."/>
            <person name="Pereira M.F."/>
            <person name="Perotto S."/>
            <person name="Peter M."/>
            <person name="Pfister S."/>
            <person name="Riley R."/>
            <person name="Sitrit Y."/>
            <person name="Stielow J.B."/>
            <person name="Szollosi G."/>
            <person name="Zifcakova L."/>
            <person name="Stursova M."/>
            <person name="Spatafora J.W."/>
            <person name="Tedersoo L."/>
            <person name="Vaario L.M."/>
            <person name="Yamada A."/>
            <person name="Yan M."/>
            <person name="Wang P."/>
            <person name="Xu J."/>
            <person name="Bruns T."/>
            <person name="Baldrian P."/>
            <person name="Vilgalys R."/>
            <person name="Dunand C."/>
            <person name="Henrissat B."/>
            <person name="Grigoriev I.V."/>
            <person name="Hibbett D."/>
            <person name="Nagy L.G."/>
            <person name="Martin F.M."/>
        </authorList>
    </citation>
    <scope>NUCLEOTIDE SEQUENCE</scope>
    <source>
        <strain evidence="3">Prilba</strain>
    </source>
</reference>
<feature type="signal peptide" evidence="2">
    <location>
        <begin position="1"/>
        <end position="18"/>
    </location>
</feature>
<dbReference type="InterPro" id="IPR036908">
    <property type="entry name" value="RlpA-like_sf"/>
</dbReference>
<dbReference type="OrthoDB" id="623670at2759"/>
<dbReference type="SUPFAM" id="SSF50685">
    <property type="entry name" value="Barwin-like endoglucanases"/>
    <property type="match status" value="1"/>
</dbReference>
<feature type="chain" id="PRO_5040200285" evidence="2">
    <location>
        <begin position="19"/>
        <end position="161"/>
    </location>
</feature>
<dbReference type="AlphaFoldDB" id="A0A9P5JZ52"/>
<dbReference type="CDD" id="cd22191">
    <property type="entry name" value="DPBB_RlpA_EXP_N-like"/>
    <property type="match status" value="1"/>
</dbReference>
<comment type="caution">
    <text evidence="3">The sequence shown here is derived from an EMBL/GenBank/DDBJ whole genome shotgun (WGS) entry which is preliminary data.</text>
</comment>
<accession>A0A9P5JZ52</accession>
<proteinExistence type="predicted"/>
<organism evidence="3 4">
    <name type="scientific">Russula ochroleuca</name>
    <dbReference type="NCBI Taxonomy" id="152965"/>
    <lineage>
        <taxon>Eukaryota</taxon>
        <taxon>Fungi</taxon>
        <taxon>Dikarya</taxon>
        <taxon>Basidiomycota</taxon>
        <taxon>Agaricomycotina</taxon>
        <taxon>Agaricomycetes</taxon>
        <taxon>Russulales</taxon>
        <taxon>Russulaceae</taxon>
        <taxon>Russula</taxon>
    </lineage>
</organism>
<dbReference type="Gene3D" id="2.40.40.10">
    <property type="entry name" value="RlpA-like domain"/>
    <property type="match status" value="1"/>
</dbReference>
<evidence type="ECO:0000256" key="1">
    <source>
        <dbReference type="ARBA" id="ARBA00022729"/>
    </source>
</evidence>